<gene>
    <name evidence="8" type="ORF">DXD90_11935</name>
</gene>
<evidence type="ECO:0000256" key="1">
    <source>
        <dbReference type="ARBA" id="ARBA00007905"/>
    </source>
</evidence>
<evidence type="ECO:0000256" key="5">
    <source>
        <dbReference type="PIRSR" id="PIRSR000097-2"/>
    </source>
</evidence>
<dbReference type="PANTHER" id="PTHR43827">
    <property type="entry name" value="2,5-DIKETO-D-GLUCONIC ACID REDUCTASE"/>
    <property type="match status" value="1"/>
</dbReference>
<dbReference type="EMBL" id="QSOF01000016">
    <property type="protein sequence ID" value="RGI74996.1"/>
    <property type="molecule type" value="Genomic_DNA"/>
</dbReference>
<evidence type="ECO:0000256" key="4">
    <source>
        <dbReference type="PIRSR" id="PIRSR000097-1"/>
    </source>
</evidence>
<dbReference type="SUPFAM" id="SSF51430">
    <property type="entry name" value="NAD(P)-linked oxidoreductase"/>
    <property type="match status" value="1"/>
</dbReference>
<evidence type="ECO:0000313" key="9">
    <source>
        <dbReference type="Proteomes" id="UP000263754"/>
    </source>
</evidence>
<dbReference type="InterPro" id="IPR023210">
    <property type="entry name" value="NADP_OxRdtase_dom"/>
</dbReference>
<dbReference type="PIRSF" id="PIRSF000097">
    <property type="entry name" value="AKR"/>
    <property type="match status" value="1"/>
</dbReference>
<protein>
    <submittedName>
        <fullName evidence="8">Aldo/keto reductase</fullName>
    </submittedName>
</protein>
<dbReference type="InterPro" id="IPR036812">
    <property type="entry name" value="NAD(P)_OxRdtase_dom_sf"/>
</dbReference>
<evidence type="ECO:0000256" key="6">
    <source>
        <dbReference type="PIRSR" id="PIRSR000097-3"/>
    </source>
</evidence>
<dbReference type="Pfam" id="PF00248">
    <property type="entry name" value="Aldo_ket_red"/>
    <property type="match status" value="1"/>
</dbReference>
<reference evidence="8 9" key="1">
    <citation type="submission" date="2018-08" db="EMBL/GenBank/DDBJ databases">
        <title>A genome reference for cultivated species of the human gut microbiota.</title>
        <authorList>
            <person name="Zou Y."/>
            <person name="Xue W."/>
            <person name="Luo G."/>
        </authorList>
    </citation>
    <scope>NUCLEOTIDE SEQUENCE [LARGE SCALE GENOMIC DNA]</scope>
    <source>
        <strain evidence="8 9">TM10-17</strain>
    </source>
</reference>
<dbReference type="PROSITE" id="PS00798">
    <property type="entry name" value="ALDOKETO_REDUCTASE_1"/>
    <property type="match status" value="1"/>
</dbReference>
<dbReference type="PROSITE" id="PS00062">
    <property type="entry name" value="ALDOKETO_REDUCTASE_2"/>
    <property type="match status" value="1"/>
</dbReference>
<evidence type="ECO:0000259" key="7">
    <source>
        <dbReference type="Pfam" id="PF00248"/>
    </source>
</evidence>
<evidence type="ECO:0000313" key="8">
    <source>
        <dbReference type="EMBL" id="RGI74996.1"/>
    </source>
</evidence>
<proteinExistence type="inferred from homology"/>
<dbReference type="Gene3D" id="3.20.20.100">
    <property type="entry name" value="NADP-dependent oxidoreductase domain"/>
    <property type="match status" value="1"/>
</dbReference>
<dbReference type="GO" id="GO:0016616">
    <property type="term" value="F:oxidoreductase activity, acting on the CH-OH group of donors, NAD or NADP as acceptor"/>
    <property type="evidence" value="ECO:0007669"/>
    <property type="project" value="UniProtKB-ARBA"/>
</dbReference>
<dbReference type="CDD" id="cd19071">
    <property type="entry name" value="AKR_AKR1-5-like"/>
    <property type="match status" value="1"/>
</dbReference>
<feature type="active site" description="Proton donor" evidence="4">
    <location>
        <position position="35"/>
    </location>
</feature>
<keyword evidence="2" id="KW-0521">NADP</keyword>
<comment type="caution">
    <text evidence="8">The sequence shown here is derived from an EMBL/GenBank/DDBJ whole genome shotgun (WGS) entry which is preliminary data.</text>
</comment>
<keyword evidence="3" id="KW-0560">Oxidoreductase</keyword>
<dbReference type="PRINTS" id="PR00069">
    <property type="entry name" value="ALDKETRDTASE"/>
</dbReference>
<sequence length="285" mass="32659">MIGLGTFPFQGRVMADMVLNASKIGYRLFDTADDYRGESGIGLAVSELDSIGLTREDLFLQTKISDNNAHTDEPLKGIFFNPNSKFMKRHTVDEIVREKIATSLREMKTNYLDSLLIHYPFPGYIVDIWKVMIELKKEGLVRYIGVSNFHERHIQKLIDATNVVPDINECYISPIGTKQTLVDYCNSIQCLFMTYSPLMDMAAGRVQSEPINNLTEKYRKSVAQIILRWNIDRGCLPLPKTKNVQRLQENFEVFDFELTGEEVDAISSLNFDYQYIVESKTCPEI</sequence>
<name>A0A374MU55_BACUN</name>
<accession>A0A374MU55</accession>
<dbReference type="PANTHER" id="PTHR43827:SF3">
    <property type="entry name" value="NADP-DEPENDENT OXIDOREDUCTASE DOMAIN-CONTAINING PROTEIN"/>
    <property type="match status" value="1"/>
</dbReference>
<feature type="domain" description="NADP-dependent oxidoreductase" evidence="7">
    <location>
        <begin position="2"/>
        <end position="269"/>
    </location>
</feature>
<evidence type="ECO:0000256" key="3">
    <source>
        <dbReference type="ARBA" id="ARBA00023002"/>
    </source>
</evidence>
<evidence type="ECO:0000256" key="2">
    <source>
        <dbReference type="ARBA" id="ARBA00022857"/>
    </source>
</evidence>
<dbReference type="InterPro" id="IPR020471">
    <property type="entry name" value="AKR"/>
</dbReference>
<organism evidence="8 9">
    <name type="scientific">Bacteroides uniformis</name>
    <dbReference type="NCBI Taxonomy" id="820"/>
    <lineage>
        <taxon>Bacteria</taxon>
        <taxon>Pseudomonadati</taxon>
        <taxon>Bacteroidota</taxon>
        <taxon>Bacteroidia</taxon>
        <taxon>Bacteroidales</taxon>
        <taxon>Bacteroidaceae</taxon>
        <taxon>Bacteroides</taxon>
    </lineage>
</organism>
<comment type="similarity">
    <text evidence="1">Belongs to the aldo/keto reductase family.</text>
</comment>
<dbReference type="Proteomes" id="UP000263754">
    <property type="component" value="Unassembled WGS sequence"/>
</dbReference>
<feature type="binding site" evidence="5">
    <location>
        <position position="118"/>
    </location>
    <ligand>
        <name>substrate</name>
    </ligand>
</feature>
<dbReference type="InterPro" id="IPR018170">
    <property type="entry name" value="Aldo/ket_reductase_CS"/>
</dbReference>
<feature type="site" description="Lowers pKa of active site Tyr" evidence="6">
    <location>
        <position position="63"/>
    </location>
</feature>
<dbReference type="AlphaFoldDB" id="A0A374MU55"/>
<dbReference type="PROSITE" id="PS00063">
    <property type="entry name" value="ALDOKETO_REDUCTASE_3"/>
    <property type="match status" value="1"/>
</dbReference>